<dbReference type="AlphaFoldDB" id="A0A4R5PJF9"/>
<evidence type="ECO:0000256" key="1">
    <source>
        <dbReference type="SAM" id="Coils"/>
    </source>
</evidence>
<proteinExistence type="predicted"/>
<gene>
    <name evidence="2" type="ORF">E2A64_10220</name>
</gene>
<dbReference type="RefSeq" id="WP_133284405.1">
    <property type="nucleotide sequence ID" value="NZ_SMSI01000002.1"/>
</dbReference>
<accession>A0A4R5PJF9</accession>
<name>A0A4R5PJF9_9HYPH</name>
<reference evidence="2 3" key="1">
    <citation type="journal article" date="2013" name="Int. J. Syst. Evol. Microbiol.">
        <title>Hoeflea suaedae sp. nov., an endophytic bacterium isolated from the root of the halophyte Suaeda maritima.</title>
        <authorList>
            <person name="Chung E.J."/>
            <person name="Park J.A."/>
            <person name="Pramanik P."/>
            <person name="Bibi F."/>
            <person name="Jeon C.O."/>
            <person name="Chung Y.R."/>
        </authorList>
    </citation>
    <scope>NUCLEOTIDE SEQUENCE [LARGE SCALE GENOMIC DNA]</scope>
    <source>
        <strain evidence="2 3">YC6898</strain>
    </source>
</reference>
<sequence length="74" mass="8895">MSNLWWLQPGWTDARCPCGANIYASGGDPDWGYCQECFTAEMEREEYEKQQYEEEQRHLEELAMEEHFRRHPHG</sequence>
<protein>
    <submittedName>
        <fullName evidence="2">Uncharacterized protein</fullName>
    </submittedName>
</protein>
<dbReference type="Proteomes" id="UP000295131">
    <property type="component" value="Unassembled WGS sequence"/>
</dbReference>
<dbReference type="EMBL" id="SMSI01000002">
    <property type="protein sequence ID" value="TDH35705.1"/>
    <property type="molecule type" value="Genomic_DNA"/>
</dbReference>
<keyword evidence="1" id="KW-0175">Coiled coil</keyword>
<evidence type="ECO:0000313" key="3">
    <source>
        <dbReference type="Proteomes" id="UP000295131"/>
    </source>
</evidence>
<evidence type="ECO:0000313" key="2">
    <source>
        <dbReference type="EMBL" id="TDH35705.1"/>
    </source>
</evidence>
<comment type="caution">
    <text evidence="2">The sequence shown here is derived from an EMBL/GenBank/DDBJ whole genome shotgun (WGS) entry which is preliminary data.</text>
</comment>
<organism evidence="2 3">
    <name type="scientific">Pseudohoeflea suaedae</name>
    <dbReference type="NCBI Taxonomy" id="877384"/>
    <lineage>
        <taxon>Bacteria</taxon>
        <taxon>Pseudomonadati</taxon>
        <taxon>Pseudomonadota</taxon>
        <taxon>Alphaproteobacteria</taxon>
        <taxon>Hyphomicrobiales</taxon>
        <taxon>Rhizobiaceae</taxon>
        <taxon>Pseudohoeflea</taxon>
    </lineage>
</organism>
<feature type="coiled-coil region" evidence="1">
    <location>
        <begin position="35"/>
        <end position="62"/>
    </location>
</feature>
<keyword evidence="3" id="KW-1185">Reference proteome</keyword>